<evidence type="ECO:0000313" key="2">
    <source>
        <dbReference type="Proteomes" id="UP000274504"/>
    </source>
</evidence>
<sequence length="67" mass="8088">MGCIVYEMIMGQPPFRKRRERLKREEIDRRVCEDAEVYNQRFGEIVRDFTSSPNSYHRLFTTKGDKT</sequence>
<dbReference type="EMBL" id="UYSG01004498">
    <property type="protein sequence ID" value="VDL58520.1"/>
    <property type="molecule type" value="Genomic_DNA"/>
</dbReference>
<organism evidence="1 2">
    <name type="scientific">Hymenolepis diminuta</name>
    <name type="common">Rat tapeworm</name>
    <dbReference type="NCBI Taxonomy" id="6216"/>
    <lineage>
        <taxon>Eukaryota</taxon>
        <taxon>Metazoa</taxon>
        <taxon>Spiralia</taxon>
        <taxon>Lophotrochozoa</taxon>
        <taxon>Platyhelminthes</taxon>
        <taxon>Cestoda</taxon>
        <taxon>Eucestoda</taxon>
        <taxon>Cyclophyllidea</taxon>
        <taxon>Hymenolepididae</taxon>
        <taxon>Hymenolepis</taxon>
    </lineage>
</organism>
<name>A0A3P6ZE70_HYMDI</name>
<evidence type="ECO:0000313" key="1">
    <source>
        <dbReference type="EMBL" id="VDL58520.1"/>
    </source>
</evidence>
<gene>
    <name evidence="1" type="ORF">HDID_LOCUS6202</name>
</gene>
<proteinExistence type="predicted"/>
<dbReference type="Proteomes" id="UP000274504">
    <property type="component" value="Unassembled WGS sequence"/>
</dbReference>
<dbReference type="Gene3D" id="1.10.510.10">
    <property type="entry name" value="Transferase(Phosphotransferase) domain 1"/>
    <property type="match status" value="1"/>
</dbReference>
<accession>A0A3P6ZE70</accession>
<protein>
    <recommendedName>
        <fullName evidence="3">Protein kinase domain-containing protein</fullName>
    </recommendedName>
</protein>
<dbReference type="AlphaFoldDB" id="A0A3P6ZE70"/>
<evidence type="ECO:0008006" key="3">
    <source>
        <dbReference type="Google" id="ProtNLM"/>
    </source>
</evidence>
<reference evidence="1 2" key="1">
    <citation type="submission" date="2018-11" db="EMBL/GenBank/DDBJ databases">
        <authorList>
            <consortium name="Pathogen Informatics"/>
        </authorList>
    </citation>
    <scope>NUCLEOTIDE SEQUENCE [LARGE SCALE GENOMIC DNA]</scope>
</reference>